<feature type="transmembrane region" description="Helical" evidence="6">
    <location>
        <begin position="117"/>
        <end position="133"/>
    </location>
</feature>
<dbReference type="GO" id="GO:0005886">
    <property type="term" value="C:plasma membrane"/>
    <property type="evidence" value="ECO:0007669"/>
    <property type="project" value="UniProtKB-SubCell"/>
</dbReference>
<reference evidence="7 8" key="1">
    <citation type="journal article" date="2020" name="Nat. Commun.">
        <title>The structures of two archaeal type IV pili illuminate evolutionary relationships.</title>
        <authorList>
            <person name="Wang F."/>
            <person name="Baquero D.P."/>
            <person name="Su Z."/>
            <person name="Beltran L.C."/>
            <person name="Prangishvili D."/>
            <person name="Krupovic M."/>
            <person name="Egelman E.H."/>
        </authorList>
    </citation>
    <scope>NUCLEOTIDE SEQUENCE [LARGE SCALE GENOMIC DNA]</scope>
    <source>
        <strain evidence="7 8">2GA</strain>
    </source>
</reference>
<keyword evidence="8" id="KW-1185">Reference proteome</keyword>
<dbReference type="Pfam" id="PF06146">
    <property type="entry name" value="PsiE"/>
    <property type="match status" value="1"/>
</dbReference>
<dbReference type="Proteomes" id="UP000554766">
    <property type="component" value="Unassembled WGS sequence"/>
</dbReference>
<dbReference type="OMA" id="ARELFVY"/>
<feature type="transmembrane region" description="Helical" evidence="6">
    <location>
        <begin position="54"/>
        <end position="72"/>
    </location>
</feature>
<evidence type="ECO:0000256" key="4">
    <source>
        <dbReference type="ARBA" id="ARBA00022989"/>
    </source>
</evidence>
<name>A0A7L4P990_9CREN</name>
<keyword evidence="3 6" id="KW-0812">Transmembrane</keyword>
<sequence length="145" mass="16909">MPLEKALRQGEYLIYLTVIFITAVLLGFSMYLVFYRLYNLFTTSLYNFNELSKAIYDALSDVFLVVVFVELIDTFITYVEQRKIVVYKIIDVALVALARELFIYVAPVNADFKIEKAIALVLGTLVVGYIDYLQRRVIARERRQR</sequence>
<evidence type="ECO:0000256" key="2">
    <source>
        <dbReference type="ARBA" id="ARBA00022475"/>
    </source>
</evidence>
<dbReference type="RefSeq" id="WP_011900902.1">
    <property type="nucleotide sequence ID" value="NZ_JAAVJF010000002.1"/>
</dbReference>
<evidence type="ECO:0000256" key="1">
    <source>
        <dbReference type="ARBA" id="ARBA00004651"/>
    </source>
</evidence>
<evidence type="ECO:0000256" key="6">
    <source>
        <dbReference type="SAM" id="Phobius"/>
    </source>
</evidence>
<keyword evidence="4 6" id="KW-1133">Transmembrane helix</keyword>
<feature type="transmembrane region" description="Helical" evidence="6">
    <location>
        <begin position="12"/>
        <end position="34"/>
    </location>
</feature>
<feature type="transmembrane region" description="Helical" evidence="6">
    <location>
        <begin position="84"/>
        <end position="105"/>
    </location>
</feature>
<keyword evidence="2" id="KW-1003">Cell membrane</keyword>
<dbReference type="AlphaFoldDB" id="A0A7L4P990"/>
<dbReference type="EMBL" id="JAAVJF010000002">
    <property type="protein sequence ID" value="NYR15282.1"/>
    <property type="molecule type" value="Genomic_DNA"/>
</dbReference>
<evidence type="ECO:0008006" key="9">
    <source>
        <dbReference type="Google" id="ProtNLM"/>
    </source>
</evidence>
<dbReference type="InterPro" id="IPR020948">
    <property type="entry name" value="P_starv_induced_PsiE-like"/>
</dbReference>
<evidence type="ECO:0000313" key="8">
    <source>
        <dbReference type="Proteomes" id="UP000554766"/>
    </source>
</evidence>
<gene>
    <name evidence="7" type="ORF">HC235_04825</name>
</gene>
<evidence type="ECO:0000256" key="5">
    <source>
        <dbReference type="ARBA" id="ARBA00023136"/>
    </source>
</evidence>
<comment type="caution">
    <text evidence="7">The sequence shown here is derived from an EMBL/GenBank/DDBJ whole genome shotgun (WGS) entry which is preliminary data.</text>
</comment>
<evidence type="ECO:0000313" key="7">
    <source>
        <dbReference type="EMBL" id="NYR15282.1"/>
    </source>
</evidence>
<protein>
    <recommendedName>
        <fullName evidence="9">Phosphate-starvation-inducible PsiE family protein</fullName>
    </recommendedName>
</protein>
<organism evidence="7 8">
    <name type="scientific">Pyrobaculum arsenaticum</name>
    <dbReference type="NCBI Taxonomy" id="121277"/>
    <lineage>
        <taxon>Archaea</taxon>
        <taxon>Thermoproteota</taxon>
        <taxon>Thermoprotei</taxon>
        <taxon>Thermoproteales</taxon>
        <taxon>Thermoproteaceae</taxon>
        <taxon>Pyrobaculum</taxon>
    </lineage>
</organism>
<accession>A0A7L4P990</accession>
<comment type="subcellular location">
    <subcellularLocation>
        <location evidence="1">Cell membrane</location>
        <topology evidence="1">Multi-pass membrane protein</topology>
    </subcellularLocation>
</comment>
<proteinExistence type="predicted"/>
<dbReference type="GeneID" id="5056295"/>
<keyword evidence="5 6" id="KW-0472">Membrane</keyword>
<evidence type="ECO:0000256" key="3">
    <source>
        <dbReference type="ARBA" id="ARBA00022692"/>
    </source>
</evidence>